<proteinExistence type="predicted"/>
<evidence type="ECO:0000313" key="1">
    <source>
        <dbReference type="EMBL" id="MBM7714144.1"/>
    </source>
</evidence>
<evidence type="ECO:0000313" key="2">
    <source>
        <dbReference type="Proteomes" id="UP000823485"/>
    </source>
</evidence>
<dbReference type="Proteomes" id="UP000823485">
    <property type="component" value="Unassembled WGS sequence"/>
</dbReference>
<protein>
    <submittedName>
        <fullName evidence="1">Uncharacterized protein</fullName>
    </submittedName>
</protein>
<accession>A0ABS2R4R2</accession>
<name>A0ABS2R4R2_9BACI</name>
<gene>
    <name evidence="1" type="ORF">JOC94_001116</name>
</gene>
<comment type="caution">
    <text evidence="1">The sequence shown here is derived from an EMBL/GenBank/DDBJ whole genome shotgun (WGS) entry which is preliminary data.</text>
</comment>
<keyword evidence="2" id="KW-1185">Reference proteome</keyword>
<organism evidence="1 2">
    <name type="scientific">Siminovitchia thermophila</name>
    <dbReference type="NCBI Taxonomy" id="1245522"/>
    <lineage>
        <taxon>Bacteria</taxon>
        <taxon>Bacillati</taxon>
        <taxon>Bacillota</taxon>
        <taxon>Bacilli</taxon>
        <taxon>Bacillales</taxon>
        <taxon>Bacillaceae</taxon>
        <taxon>Siminovitchia</taxon>
    </lineage>
</organism>
<dbReference type="EMBL" id="JAFBFH010000005">
    <property type="protein sequence ID" value="MBM7714144.1"/>
    <property type="molecule type" value="Genomic_DNA"/>
</dbReference>
<reference evidence="1 2" key="1">
    <citation type="submission" date="2021-01" db="EMBL/GenBank/DDBJ databases">
        <title>Genomic Encyclopedia of Type Strains, Phase IV (KMG-IV): sequencing the most valuable type-strain genomes for metagenomic binning, comparative biology and taxonomic classification.</title>
        <authorList>
            <person name="Goeker M."/>
        </authorList>
    </citation>
    <scope>NUCLEOTIDE SEQUENCE [LARGE SCALE GENOMIC DNA]</scope>
    <source>
        <strain evidence="1 2">DSM 105453</strain>
    </source>
</reference>
<sequence length="34" mass="3539">MKKLYLTAGVAFALYVAPIIGGVVPQAPPIFPPV</sequence>